<protein>
    <submittedName>
        <fullName evidence="1">Uncharacterized protein</fullName>
    </submittedName>
</protein>
<comment type="caution">
    <text evidence="1">The sequence shown here is derived from an EMBL/GenBank/DDBJ whole genome shotgun (WGS) entry which is preliminary data.</text>
</comment>
<proteinExistence type="predicted"/>
<organism evidence="1 2">
    <name type="scientific">Neobacillus pocheonensis</name>
    <dbReference type="NCBI Taxonomy" id="363869"/>
    <lineage>
        <taxon>Bacteria</taxon>
        <taxon>Bacillati</taxon>
        <taxon>Bacillota</taxon>
        <taxon>Bacilli</taxon>
        <taxon>Bacillales</taxon>
        <taxon>Bacillaceae</taxon>
        <taxon>Neobacillus</taxon>
    </lineage>
</organism>
<evidence type="ECO:0000313" key="2">
    <source>
        <dbReference type="Proteomes" id="UP001523262"/>
    </source>
</evidence>
<accession>A0ABT0W838</accession>
<dbReference type="Proteomes" id="UP001523262">
    <property type="component" value="Unassembled WGS sequence"/>
</dbReference>
<sequence length="52" mass="6272">MWIITHYLDSYIKMFEFETEEEAKITLKKIKGYKILSEIVYFTDSCFPIVTD</sequence>
<evidence type="ECO:0000313" key="1">
    <source>
        <dbReference type="EMBL" id="MCM2532484.1"/>
    </source>
</evidence>
<keyword evidence="2" id="KW-1185">Reference proteome</keyword>
<gene>
    <name evidence="1" type="ORF">NDK43_08930</name>
</gene>
<reference evidence="1 2" key="1">
    <citation type="submission" date="2022-06" db="EMBL/GenBank/DDBJ databases">
        <authorList>
            <person name="Jeon C.O."/>
        </authorList>
    </citation>
    <scope>NUCLEOTIDE SEQUENCE [LARGE SCALE GENOMIC DNA]</scope>
    <source>
        <strain evidence="1 2">KCTC 13943</strain>
    </source>
</reference>
<dbReference type="EMBL" id="JAMQCR010000001">
    <property type="protein sequence ID" value="MCM2532484.1"/>
    <property type="molecule type" value="Genomic_DNA"/>
</dbReference>
<name>A0ABT0W838_9BACI</name>